<protein>
    <recommendedName>
        <fullName evidence="2">histidine kinase</fullName>
        <ecNumber evidence="2">2.7.13.3</ecNumber>
    </recommendedName>
</protein>
<evidence type="ECO:0000313" key="9">
    <source>
        <dbReference type="EMBL" id="AVH55582.1"/>
    </source>
</evidence>
<feature type="domain" description="Histidine kinase/HSP90-like ATPase" evidence="8">
    <location>
        <begin position="459"/>
        <end position="565"/>
    </location>
</feature>
<feature type="compositionally biased region" description="Low complexity" evidence="6">
    <location>
        <begin position="159"/>
        <end position="174"/>
    </location>
</feature>
<keyword evidence="7" id="KW-1133">Transmembrane helix</keyword>
<evidence type="ECO:0000256" key="5">
    <source>
        <dbReference type="ARBA" id="ARBA00022777"/>
    </source>
</evidence>
<evidence type="ECO:0000256" key="2">
    <source>
        <dbReference type="ARBA" id="ARBA00012438"/>
    </source>
</evidence>
<feature type="transmembrane region" description="Helical" evidence="7">
    <location>
        <begin position="209"/>
        <end position="227"/>
    </location>
</feature>
<keyword evidence="10" id="KW-1185">Reference proteome</keyword>
<evidence type="ECO:0000313" key="10">
    <source>
        <dbReference type="Proteomes" id="UP000238413"/>
    </source>
</evidence>
<feature type="transmembrane region" description="Helical" evidence="7">
    <location>
        <begin position="239"/>
        <end position="260"/>
    </location>
</feature>
<feature type="region of interest" description="Disordered" evidence="6">
    <location>
        <begin position="117"/>
        <end position="199"/>
    </location>
</feature>
<organism evidence="9 10">
    <name type="scientific">Streptomyces dengpaensis</name>
    <dbReference type="NCBI Taxonomy" id="2049881"/>
    <lineage>
        <taxon>Bacteria</taxon>
        <taxon>Bacillati</taxon>
        <taxon>Actinomycetota</taxon>
        <taxon>Actinomycetes</taxon>
        <taxon>Kitasatosporales</taxon>
        <taxon>Streptomycetaceae</taxon>
        <taxon>Streptomyces</taxon>
    </lineage>
</organism>
<reference evidence="9 10" key="1">
    <citation type="submission" date="2018-02" db="EMBL/GenBank/DDBJ databases">
        <title>Complete genome sequence of Streptomyces dengpaensis, the producer of angucyclines.</title>
        <authorList>
            <person name="Yumei L."/>
        </authorList>
    </citation>
    <scope>NUCLEOTIDE SEQUENCE [LARGE SCALE GENOMIC DNA]</scope>
    <source>
        <strain evidence="9 10">XZHG99</strain>
    </source>
</reference>
<evidence type="ECO:0000256" key="7">
    <source>
        <dbReference type="SAM" id="Phobius"/>
    </source>
</evidence>
<proteinExistence type="predicted"/>
<evidence type="ECO:0000256" key="1">
    <source>
        <dbReference type="ARBA" id="ARBA00000085"/>
    </source>
</evidence>
<dbReference type="InterPro" id="IPR036890">
    <property type="entry name" value="HATPase_C_sf"/>
</dbReference>
<feature type="compositionally biased region" description="Pro residues" evidence="6">
    <location>
        <begin position="145"/>
        <end position="158"/>
    </location>
</feature>
<keyword evidence="4" id="KW-0808">Transferase</keyword>
<dbReference type="InterPro" id="IPR003594">
    <property type="entry name" value="HATPase_dom"/>
</dbReference>
<keyword evidence="7" id="KW-0812">Transmembrane</keyword>
<feature type="region of interest" description="Disordered" evidence="6">
    <location>
        <begin position="573"/>
        <end position="723"/>
    </location>
</feature>
<name>A0ABN5I123_9ACTN</name>
<dbReference type="Pfam" id="PF02518">
    <property type="entry name" value="HATPase_c"/>
    <property type="match status" value="1"/>
</dbReference>
<dbReference type="SUPFAM" id="SSF55874">
    <property type="entry name" value="ATPase domain of HSP90 chaperone/DNA topoisomerase II/histidine kinase"/>
    <property type="match status" value="1"/>
</dbReference>
<feature type="transmembrane region" description="Helical" evidence="7">
    <location>
        <begin position="47"/>
        <end position="66"/>
    </location>
</feature>
<feature type="compositionally biased region" description="Low complexity" evidence="6">
    <location>
        <begin position="707"/>
        <end position="723"/>
    </location>
</feature>
<feature type="compositionally biased region" description="Low complexity" evidence="6">
    <location>
        <begin position="638"/>
        <end position="649"/>
    </location>
</feature>
<dbReference type="InterPro" id="IPR050428">
    <property type="entry name" value="TCS_sensor_his_kinase"/>
</dbReference>
<accession>A0ABN5I123</accession>
<comment type="catalytic activity">
    <reaction evidence="1">
        <text>ATP + protein L-histidine = ADP + protein N-phospho-L-histidine.</text>
        <dbReference type="EC" id="2.7.13.3"/>
    </reaction>
</comment>
<keyword evidence="5" id="KW-0418">Kinase</keyword>
<keyword evidence="7" id="KW-0472">Membrane</keyword>
<evidence type="ECO:0000256" key="4">
    <source>
        <dbReference type="ARBA" id="ARBA00022679"/>
    </source>
</evidence>
<feature type="region of interest" description="Disordered" evidence="6">
    <location>
        <begin position="1"/>
        <end position="29"/>
    </location>
</feature>
<evidence type="ECO:0000256" key="6">
    <source>
        <dbReference type="SAM" id="MobiDB-lite"/>
    </source>
</evidence>
<keyword evidence="3" id="KW-0597">Phosphoprotein</keyword>
<dbReference type="EC" id="2.7.13.3" evidence="2"/>
<dbReference type="EMBL" id="CP026652">
    <property type="protein sequence ID" value="AVH55582.1"/>
    <property type="molecule type" value="Genomic_DNA"/>
</dbReference>
<dbReference type="PANTHER" id="PTHR45436">
    <property type="entry name" value="SENSOR HISTIDINE KINASE YKOH"/>
    <property type="match status" value="1"/>
</dbReference>
<feature type="compositionally biased region" description="Basic and acidic residues" evidence="6">
    <location>
        <begin position="668"/>
        <end position="682"/>
    </location>
</feature>
<evidence type="ECO:0000259" key="8">
    <source>
        <dbReference type="Pfam" id="PF02518"/>
    </source>
</evidence>
<sequence>MRSPAAQARRPSGALTPQVPHSRGALPPTRLVTRGPSDALAQQKPNSVSITVSLVVVLAVMVWLLIRKGGLKAGHAIAAVLLGFYLHDSSLAPSISRVVQSAVETISGIRMQTGRQGTLIGRGRTPPPPSAAVRRVCPGGHSHPSPGPVAPVALPRPLPAIRSSLSRPRSARSPMSDLSCPRPNSHRRGQRRERGAEPLSTEKGLRLRLRLLVLGPLLTVVVLSSAWATQAPGGIPAGWLALAAALGCVGVILVIDRMAVRMAGELHRQRTNYDDRVHGWLRRYKSLAEDGPKNISVLLEQLDRGDQPDFPDFGSTKPAQPPNDPWRELESLLIGANEAAWMAVVNRKQVELASTLVYLAGGLQTLVVRALGIVTERTKHVSDPDELHTLFDLANLLRRIRRSGGRLAALGGAKSRQVNQPVPLLDVLRGAAGEIEKYARVRIPLPKMAVQVPGVAGPDVIHILSELAENATLCSPPETKVFVRAEPVGAGLAVEIEDRGWGLNDDLLRESNRLLADPQASDLSERLRQRQVGLLVVAKLARRYGIKVELRRNITGGTTALVVVPWSLLEKPGEIESSGPAVSDNRAESIPPSSTADAAYRGAMPRAASGPRPSLVVAEGSAPSVPRKAPVQHAAERAAVPAVHDASAARSTPPGTRPALPQRPKRQQPREEAALDEPREEPPIPPQADFVSNITGATRRAEHDWQADAPQQPAAGPSSQPTG</sequence>
<dbReference type="PANTHER" id="PTHR45436:SF5">
    <property type="entry name" value="SENSOR HISTIDINE KINASE TRCS"/>
    <property type="match status" value="1"/>
</dbReference>
<dbReference type="Gene3D" id="3.30.565.10">
    <property type="entry name" value="Histidine kinase-like ATPase, C-terminal domain"/>
    <property type="match status" value="1"/>
</dbReference>
<gene>
    <name evidence="9" type="ORF">C4B68_07075</name>
</gene>
<dbReference type="Proteomes" id="UP000238413">
    <property type="component" value="Chromosome"/>
</dbReference>
<evidence type="ECO:0000256" key="3">
    <source>
        <dbReference type="ARBA" id="ARBA00022553"/>
    </source>
</evidence>